<dbReference type="InterPro" id="IPR001647">
    <property type="entry name" value="HTH_TetR"/>
</dbReference>
<dbReference type="PRINTS" id="PR00455">
    <property type="entry name" value="HTHTETR"/>
</dbReference>
<dbReference type="Gene3D" id="1.10.357.10">
    <property type="entry name" value="Tetracycline Repressor, domain 2"/>
    <property type="match status" value="1"/>
</dbReference>
<name>A0A9X4YDW3_9GAMM</name>
<dbReference type="InterPro" id="IPR050109">
    <property type="entry name" value="HTH-type_TetR-like_transc_reg"/>
</dbReference>
<dbReference type="OrthoDB" id="6860332at2"/>
<dbReference type="Pfam" id="PF08362">
    <property type="entry name" value="TetR_C_3"/>
    <property type="match status" value="1"/>
</dbReference>
<dbReference type="RefSeq" id="WP_160899456.1">
    <property type="nucleotide sequence ID" value="NZ_WMEX01000008.1"/>
</dbReference>
<dbReference type="InterPro" id="IPR036271">
    <property type="entry name" value="Tet_transcr_reg_TetR-rel_C_sf"/>
</dbReference>
<evidence type="ECO:0000313" key="4">
    <source>
        <dbReference type="EMBL" id="MYL27919.1"/>
    </source>
</evidence>
<reference evidence="4 5" key="1">
    <citation type="submission" date="2019-11" db="EMBL/GenBank/DDBJ databases">
        <title>Genome sequences of 17 halophilic strains isolated from different environments.</title>
        <authorList>
            <person name="Furrow R.E."/>
        </authorList>
    </citation>
    <scope>NUCLEOTIDE SEQUENCE [LARGE SCALE GENOMIC DNA]</scope>
    <source>
        <strain evidence="4 5">22507_15_FS</strain>
    </source>
</reference>
<dbReference type="EMBL" id="WMEX01000008">
    <property type="protein sequence ID" value="MYL27919.1"/>
    <property type="molecule type" value="Genomic_DNA"/>
</dbReference>
<evidence type="ECO:0000256" key="1">
    <source>
        <dbReference type="ARBA" id="ARBA00023125"/>
    </source>
</evidence>
<evidence type="ECO:0000256" key="2">
    <source>
        <dbReference type="PROSITE-ProRule" id="PRU00335"/>
    </source>
</evidence>
<dbReference type="Pfam" id="PF00440">
    <property type="entry name" value="TetR_N"/>
    <property type="match status" value="1"/>
</dbReference>
<dbReference type="InterPro" id="IPR009057">
    <property type="entry name" value="Homeodomain-like_sf"/>
</dbReference>
<dbReference type="InterPro" id="IPR013573">
    <property type="entry name" value="Tscrpt_reg_YcdC_C"/>
</dbReference>
<comment type="caution">
    <text evidence="4">The sequence shown here is derived from an EMBL/GenBank/DDBJ whole genome shotgun (WGS) entry which is preliminary data.</text>
</comment>
<dbReference type="Proteomes" id="UP000460751">
    <property type="component" value="Unassembled WGS sequence"/>
</dbReference>
<evidence type="ECO:0000313" key="5">
    <source>
        <dbReference type="Proteomes" id="UP000460751"/>
    </source>
</evidence>
<sequence>MLERRKEFDPNETPTGKYRAGRIRDRNLTNIITAAEEEFVRQGYTGTSIQAVADRAGIPKANVHYYFKRKSYLYIAVIEKQVRLWNDLLDEVRVEDDPATVLDSFIRRKVELSYTHPRASKLFAMEVIQGAPHLRDYMRTQMRQWVRDKVSVMETWMEQGRMDRVDPMYLIFLIWASTQHYADFDIQVLTIMNRAEYEPDMIEGIADFLSQIILRGCGLEPPQHGGPTLSIHQEGSGSHD</sequence>
<gene>
    <name evidence="4" type="ORF">GLW01_14085</name>
</gene>
<dbReference type="Gene3D" id="1.10.10.60">
    <property type="entry name" value="Homeodomain-like"/>
    <property type="match status" value="1"/>
</dbReference>
<dbReference type="PANTHER" id="PTHR30328:SF54">
    <property type="entry name" value="HTH-TYPE TRANSCRIPTIONAL REPRESSOR SCO4008"/>
    <property type="match status" value="1"/>
</dbReference>
<dbReference type="GO" id="GO:0045892">
    <property type="term" value="P:negative regulation of DNA-templated transcription"/>
    <property type="evidence" value="ECO:0007669"/>
    <property type="project" value="InterPro"/>
</dbReference>
<evidence type="ECO:0000259" key="3">
    <source>
        <dbReference type="PROSITE" id="PS50977"/>
    </source>
</evidence>
<dbReference type="SUPFAM" id="SSF46689">
    <property type="entry name" value="Homeodomain-like"/>
    <property type="match status" value="1"/>
</dbReference>
<dbReference type="GO" id="GO:0003677">
    <property type="term" value="F:DNA binding"/>
    <property type="evidence" value="ECO:0007669"/>
    <property type="project" value="UniProtKB-UniRule"/>
</dbReference>
<proteinExistence type="predicted"/>
<dbReference type="PANTHER" id="PTHR30328">
    <property type="entry name" value="TRANSCRIPTIONAL REPRESSOR"/>
    <property type="match status" value="1"/>
</dbReference>
<dbReference type="SUPFAM" id="SSF48498">
    <property type="entry name" value="Tetracyclin repressor-like, C-terminal domain"/>
    <property type="match status" value="1"/>
</dbReference>
<feature type="domain" description="HTH tetR-type" evidence="3">
    <location>
        <begin position="25"/>
        <end position="85"/>
    </location>
</feature>
<accession>A0A9X4YDW3</accession>
<protein>
    <submittedName>
        <fullName evidence="4">TetR family transcriptional regulator</fullName>
    </submittedName>
</protein>
<dbReference type="AlphaFoldDB" id="A0A9X4YDW3"/>
<keyword evidence="5" id="KW-1185">Reference proteome</keyword>
<feature type="DNA-binding region" description="H-T-H motif" evidence="2">
    <location>
        <begin position="48"/>
        <end position="67"/>
    </location>
</feature>
<keyword evidence="1 2" id="KW-0238">DNA-binding</keyword>
<dbReference type="PROSITE" id="PS50977">
    <property type="entry name" value="HTH_TETR_2"/>
    <property type="match status" value="1"/>
</dbReference>
<organism evidence="4 5">
    <name type="scientific">Vreelandella halophila</name>
    <dbReference type="NCBI Taxonomy" id="86177"/>
    <lineage>
        <taxon>Bacteria</taxon>
        <taxon>Pseudomonadati</taxon>
        <taxon>Pseudomonadota</taxon>
        <taxon>Gammaproteobacteria</taxon>
        <taxon>Oceanospirillales</taxon>
        <taxon>Halomonadaceae</taxon>
        <taxon>Vreelandella</taxon>
    </lineage>
</organism>